<reference evidence="6" key="1">
    <citation type="submission" date="2020-03" db="EMBL/GenBank/DDBJ databases">
        <title>Studies in the Genomics of Life Span.</title>
        <authorList>
            <person name="Glass D."/>
        </authorList>
    </citation>
    <scope>NUCLEOTIDE SEQUENCE</scope>
    <source>
        <strain evidence="6">SUZIE</strain>
        <tissue evidence="6">Muscle</tissue>
    </source>
</reference>
<evidence type="ECO:0000256" key="1">
    <source>
        <dbReference type="ARBA" id="ARBA00009183"/>
    </source>
</evidence>
<keyword evidence="5 6" id="KW-0503">Monooxygenase</keyword>
<dbReference type="InterPro" id="IPR037256">
    <property type="entry name" value="ASC_dom_sf"/>
</dbReference>
<organism evidence="6 7">
    <name type="scientific">Sciurus carolinensis</name>
    <name type="common">Eastern gray squirrel</name>
    <dbReference type="NCBI Taxonomy" id="30640"/>
    <lineage>
        <taxon>Eukaryota</taxon>
        <taxon>Metazoa</taxon>
        <taxon>Chordata</taxon>
        <taxon>Craniata</taxon>
        <taxon>Vertebrata</taxon>
        <taxon>Euteleostomi</taxon>
        <taxon>Mammalia</taxon>
        <taxon>Eutheria</taxon>
        <taxon>Euarchontoglires</taxon>
        <taxon>Glires</taxon>
        <taxon>Rodentia</taxon>
        <taxon>Sciuromorpha</taxon>
        <taxon>Sciuridae</taxon>
        <taxon>Sciurinae</taxon>
        <taxon>Sciurini</taxon>
        <taxon>Sciurus</taxon>
    </lineage>
</organism>
<keyword evidence="4 5" id="KW-0560">Oxidoreductase</keyword>
<dbReference type="AlphaFoldDB" id="A0AA41N135"/>
<evidence type="ECO:0000313" key="6">
    <source>
        <dbReference type="EMBL" id="MBZ3881827.1"/>
    </source>
</evidence>
<evidence type="ECO:0000256" key="4">
    <source>
        <dbReference type="ARBA" id="ARBA00023002"/>
    </source>
</evidence>
<evidence type="ECO:0000313" key="7">
    <source>
        <dbReference type="Proteomes" id="UP001166674"/>
    </source>
</evidence>
<keyword evidence="3 5" id="KW-0274">FAD</keyword>
<evidence type="ECO:0000256" key="2">
    <source>
        <dbReference type="ARBA" id="ARBA00022630"/>
    </source>
</evidence>
<gene>
    <name evidence="6" type="ORF">SUZIE_164885</name>
</gene>
<dbReference type="GO" id="GO:0050661">
    <property type="term" value="F:NADP binding"/>
    <property type="evidence" value="ECO:0007669"/>
    <property type="project" value="InterPro"/>
</dbReference>
<dbReference type="PANTHER" id="PTHR23023">
    <property type="entry name" value="DIMETHYLANILINE MONOOXYGENASE"/>
    <property type="match status" value="1"/>
</dbReference>
<dbReference type="SUPFAM" id="SSF51905">
    <property type="entry name" value="FAD/NAD(P)-binding domain"/>
    <property type="match status" value="1"/>
</dbReference>
<dbReference type="GO" id="GO:0004499">
    <property type="term" value="F:N,N-dimethylaniline monooxygenase activity"/>
    <property type="evidence" value="ECO:0007669"/>
    <property type="project" value="InterPro"/>
</dbReference>
<sequence>MTKKRIAVIGSEDCGLSSVKWCLDEDLESVCFERTDDIGGLSKYQVKRPDFSTLGQWEVVTECEGKKEANIFDGVMVCTGHHTNAHLPLESFPGIEKFKGQYFHSQNYKNPEELAEKRVFIIFGNSGEDLTVEISYTAKQCDPTVLPEPTHVMLNHLYAISIKASCVLGSSHLRYMKGYG</sequence>
<dbReference type="InterPro" id="IPR020946">
    <property type="entry name" value="Flavin_mOase-like"/>
</dbReference>
<accession>A0AA41N135</accession>
<dbReference type="Gene3D" id="3.50.50.60">
    <property type="entry name" value="FAD/NAD(P)-binding domain"/>
    <property type="match status" value="2"/>
</dbReference>
<dbReference type="InterPro" id="IPR050346">
    <property type="entry name" value="FMO-like"/>
</dbReference>
<dbReference type="Pfam" id="PF00743">
    <property type="entry name" value="FMO-like"/>
    <property type="match status" value="2"/>
</dbReference>
<evidence type="ECO:0000256" key="5">
    <source>
        <dbReference type="RuleBase" id="RU361177"/>
    </source>
</evidence>
<comment type="similarity">
    <text evidence="1 5">Belongs to the FMO family.</text>
</comment>
<dbReference type="GO" id="GO:0005737">
    <property type="term" value="C:cytoplasm"/>
    <property type="evidence" value="ECO:0007669"/>
    <property type="project" value="UniProtKB-ARBA"/>
</dbReference>
<proteinExistence type="inferred from homology"/>
<dbReference type="GO" id="GO:0050660">
    <property type="term" value="F:flavin adenine dinucleotide binding"/>
    <property type="evidence" value="ECO:0007669"/>
    <property type="project" value="InterPro"/>
</dbReference>
<dbReference type="InterPro" id="IPR036188">
    <property type="entry name" value="FAD/NAD-bd_sf"/>
</dbReference>
<dbReference type="EC" id="1.-.-.-" evidence="5"/>
<dbReference type="SUPFAM" id="SSF160219">
    <property type="entry name" value="AMPKBI-like"/>
    <property type="match status" value="1"/>
</dbReference>
<comment type="caution">
    <text evidence="6">The sequence shown here is derived from an EMBL/GenBank/DDBJ whole genome shotgun (WGS) entry which is preliminary data.</text>
</comment>
<dbReference type="EMBL" id="JAATJV010378978">
    <property type="protein sequence ID" value="MBZ3881827.1"/>
    <property type="molecule type" value="Genomic_DNA"/>
</dbReference>
<keyword evidence="2 5" id="KW-0285">Flavoprotein</keyword>
<evidence type="ECO:0000256" key="3">
    <source>
        <dbReference type="ARBA" id="ARBA00022827"/>
    </source>
</evidence>
<comment type="cofactor">
    <cofactor evidence="5">
        <name>FAD</name>
        <dbReference type="ChEBI" id="CHEBI:57692"/>
    </cofactor>
</comment>
<protein>
    <recommendedName>
        <fullName evidence="5">Flavin-containing monooxygenase</fullName>
        <ecNumber evidence="5">1.-.-.-</ecNumber>
    </recommendedName>
</protein>
<name>A0AA41N135_SCICA</name>
<dbReference type="Proteomes" id="UP001166674">
    <property type="component" value="Unassembled WGS sequence"/>
</dbReference>
<keyword evidence="7" id="KW-1185">Reference proteome</keyword>